<evidence type="ECO:0000313" key="7">
    <source>
        <dbReference type="EMBL" id="WWT54129.1"/>
    </source>
</evidence>
<feature type="transmembrane region" description="Helical" evidence="5">
    <location>
        <begin position="12"/>
        <end position="36"/>
    </location>
</feature>
<name>A0ABZ2ICU5_9CAUL</name>
<evidence type="ECO:0000256" key="1">
    <source>
        <dbReference type="ARBA" id="ARBA00004370"/>
    </source>
</evidence>
<dbReference type="Proteomes" id="UP001363460">
    <property type="component" value="Chromosome"/>
</dbReference>
<feature type="transmembrane region" description="Helical" evidence="5">
    <location>
        <begin position="130"/>
        <end position="148"/>
    </location>
</feature>
<keyword evidence="4 5" id="KW-0472">Membrane</keyword>
<feature type="transmembrane region" description="Helical" evidence="5">
    <location>
        <begin position="88"/>
        <end position="110"/>
    </location>
</feature>
<evidence type="ECO:0000256" key="3">
    <source>
        <dbReference type="ARBA" id="ARBA00022989"/>
    </source>
</evidence>
<evidence type="ECO:0000313" key="8">
    <source>
        <dbReference type="Proteomes" id="UP001363460"/>
    </source>
</evidence>
<accession>A0ABZ2ICU5</accession>
<dbReference type="Pfam" id="PF13664">
    <property type="entry name" value="DUF4149"/>
    <property type="match status" value="1"/>
</dbReference>
<dbReference type="RefSeq" id="WP_338576189.1">
    <property type="nucleotide sequence ID" value="NZ_CP146369.1"/>
</dbReference>
<evidence type="ECO:0000259" key="6">
    <source>
        <dbReference type="Pfam" id="PF13664"/>
    </source>
</evidence>
<evidence type="ECO:0000256" key="4">
    <source>
        <dbReference type="ARBA" id="ARBA00023136"/>
    </source>
</evidence>
<comment type="subcellular location">
    <subcellularLocation>
        <location evidence="1">Membrane</location>
    </subcellularLocation>
</comment>
<reference evidence="7 8" key="1">
    <citation type="submission" date="2024-02" db="EMBL/GenBank/DDBJ databases">
        <title>Distribution and functional of Brevundimonas-related endobacteria within Verticillium dahliae.</title>
        <authorList>
            <person name="Zeng H."/>
        </authorList>
    </citation>
    <scope>NUCLEOTIDE SEQUENCE [LARGE SCALE GENOMIC DNA]</scope>
    <source>
        <strain evidence="7 8">TRM 44200</strain>
    </source>
</reference>
<feature type="domain" description="TMEM205-like" evidence="6">
    <location>
        <begin position="20"/>
        <end position="110"/>
    </location>
</feature>
<evidence type="ECO:0000256" key="5">
    <source>
        <dbReference type="SAM" id="Phobius"/>
    </source>
</evidence>
<evidence type="ECO:0000256" key="2">
    <source>
        <dbReference type="ARBA" id="ARBA00022692"/>
    </source>
</evidence>
<keyword evidence="3 5" id="KW-1133">Transmembrane helix</keyword>
<protein>
    <submittedName>
        <fullName evidence="7">DUF4149 domain-containing protein</fullName>
    </submittedName>
</protein>
<proteinExistence type="predicted"/>
<feature type="transmembrane region" description="Helical" evidence="5">
    <location>
        <begin position="56"/>
        <end position="76"/>
    </location>
</feature>
<dbReference type="EMBL" id="CP146369">
    <property type="protein sequence ID" value="WWT54129.1"/>
    <property type="molecule type" value="Genomic_DNA"/>
</dbReference>
<sequence length="162" mass="17564">MARYRSSTDATARFAGVAFVATLWLGLLIGVSFLATPVKFQAPSLTLATALEVGQATFALFTRVEWGLIVLLALAVARVGRTSAQLGLWISVGVLALVLAAQSLWLLPILDARVAFIIAGETPPPSEHHWLYVALETSKLLTLAFMSWRSFGRPGRVQRSTR</sequence>
<keyword evidence="2 5" id="KW-0812">Transmembrane</keyword>
<dbReference type="InterPro" id="IPR025423">
    <property type="entry name" value="TMEM205-like"/>
</dbReference>
<organism evidence="7 8">
    <name type="scientific">Brevundimonas olei</name>
    <dbReference type="NCBI Taxonomy" id="657642"/>
    <lineage>
        <taxon>Bacteria</taxon>
        <taxon>Pseudomonadati</taxon>
        <taxon>Pseudomonadota</taxon>
        <taxon>Alphaproteobacteria</taxon>
        <taxon>Caulobacterales</taxon>
        <taxon>Caulobacteraceae</taxon>
        <taxon>Brevundimonas</taxon>
    </lineage>
</organism>
<gene>
    <name evidence="7" type="ORF">V8J38_12850</name>
</gene>
<keyword evidence="8" id="KW-1185">Reference proteome</keyword>